<accession>L1LCL4</accession>
<dbReference type="OrthoDB" id="361154at2759"/>
<organism evidence="1 2">
    <name type="scientific">Theileria equi strain WA</name>
    <dbReference type="NCBI Taxonomy" id="1537102"/>
    <lineage>
        <taxon>Eukaryota</taxon>
        <taxon>Sar</taxon>
        <taxon>Alveolata</taxon>
        <taxon>Apicomplexa</taxon>
        <taxon>Aconoidasida</taxon>
        <taxon>Piroplasmida</taxon>
        <taxon>Theileriidae</taxon>
        <taxon>Theileria</taxon>
    </lineage>
</organism>
<evidence type="ECO:0000313" key="1">
    <source>
        <dbReference type="EMBL" id="EKX73177.1"/>
    </source>
</evidence>
<dbReference type="KEGG" id="beq:BEWA_052320"/>
<dbReference type="VEuPathDB" id="PiroplasmaDB:BEWA_052320"/>
<sequence>MGPYALLKPLKNGHYKRIVEAKPPQIFEQCRMCMDSSLNREEGKKFTIFVFTHFHFMTKNLPEVVEITHKDTSIYTDSSAEVFEESDNAIFYKLYTQNVEIRDSQEAEPESSEVEQQDSEVSMVDSNISSQLVQNLENSGITHESYLTRSESSIENERLSRFGNVAVDVESESLFRGEGVPTLFYTKSRVKAALLFLSIDYEMQVVYMSKKSISRFFPVKLVQRIVTSPDIIQEEFKEHLKNDPLTKLECMVLFNATNFTDAVAVQFSHEKIRDRFVQEIKNIKKLIKQY</sequence>
<comment type="caution">
    <text evidence="1">The sequence shown here is derived from an EMBL/GenBank/DDBJ whole genome shotgun (WGS) entry which is preliminary data.</text>
</comment>
<protein>
    <submittedName>
        <fullName evidence="1">Uncharacterized protein</fullName>
    </submittedName>
</protein>
<dbReference type="EMBL" id="ACOU01000003">
    <property type="protein sequence ID" value="EKX73177.1"/>
    <property type="molecule type" value="Genomic_DNA"/>
</dbReference>
<proteinExistence type="predicted"/>
<name>L1LCL4_THEEQ</name>
<gene>
    <name evidence="1" type="ORF">BEWA_052320</name>
</gene>
<dbReference type="GeneID" id="15802784"/>
<dbReference type="AlphaFoldDB" id="L1LCL4"/>
<dbReference type="RefSeq" id="XP_004832629.1">
    <property type="nucleotide sequence ID" value="XM_004832572.1"/>
</dbReference>
<dbReference type="eggNOG" id="ENOG502QXGU">
    <property type="taxonomic scope" value="Eukaryota"/>
</dbReference>
<dbReference type="Proteomes" id="UP000031512">
    <property type="component" value="Unassembled WGS sequence"/>
</dbReference>
<evidence type="ECO:0000313" key="2">
    <source>
        <dbReference type="Proteomes" id="UP000031512"/>
    </source>
</evidence>
<reference evidence="1 2" key="1">
    <citation type="journal article" date="2012" name="BMC Genomics">
        <title>Comparative genomic analysis and phylogenetic position of Theileria equi.</title>
        <authorList>
            <person name="Kappmeyer L.S."/>
            <person name="Thiagarajan M."/>
            <person name="Herndon D.R."/>
            <person name="Ramsay J.D."/>
            <person name="Caler E."/>
            <person name="Djikeng A."/>
            <person name="Gillespie J.J."/>
            <person name="Lau A.O."/>
            <person name="Roalson E.H."/>
            <person name="Silva J.C."/>
            <person name="Silva M.G."/>
            <person name="Suarez C.E."/>
            <person name="Ueti M.W."/>
            <person name="Nene V.M."/>
            <person name="Mealey R.H."/>
            <person name="Knowles D.P."/>
            <person name="Brayton K.A."/>
        </authorList>
    </citation>
    <scope>NUCLEOTIDE SEQUENCE [LARGE SCALE GENOMIC DNA]</scope>
    <source>
        <strain evidence="1 2">WA</strain>
    </source>
</reference>
<keyword evidence="2" id="KW-1185">Reference proteome</keyword>